<name>H8GF08_9PSEU</name>
<dbReference type="AlphaFoldDB" id="H8GF08"/>
<organism evidence="2 3">
    <name type="scientific">Saccharomonospora azurea NA-128</name>
    <dbReference type="NCBI Taxonomy" id="882081"/>
    <lineage>
        <taxon>Bacteria</taxon>
        <taxon>Bacillati</taxon>
        <taxon>Actinomycetota</taxon>
        <taxon>Actinomycetes</taxon>
        <taxon>Pseudonocardiales</taxon>
        <taxon>Pseudonocardiaceae</taxon>
        <taxon>Saccharomonospora</taxon>
    </lineage>
</organism>
<evidence type="ECO:0000256" key="1">
    <source>
        <dbReference type="SAM" id="Phobius"/>
    </source>
</evidence>
<dbReference type="Proteomes" id="UP000004705">
    <property type="component" value="Chromosome"/>
</dbReference>
<accession>H8GF08</accession>
<feature type="transmembrane region" description="Helical" evidence="1">
    <location>
        <begin position="20"/>
        <end position="42"/>
    </location>
</feature>
<dbReference type="HOGENOM" id="CLU_1502427_0_0_11"/>
<dbReference type="EMBL" id="CM001466">
    <property type="protein sequence ID" value="EHY91039.1"/>
    <property type="molecule type" value="Genomic_DNA"/>
</dbReference>
<keyword evidence="1" id="KW-0812">Transmembrane</keyword>
<sequence>MPGQFHQGPVTQGPLTLPGWGAVPAILGVVASVVGLLLLPWVSVEQGTLSFLDLTGMPTDNLFTMPDMYVAWLAFVALALQPLYPLPWTLGAVRTQKVANLMQGWPRTQLTHATFTRFRLVFGTSAFAGTIIHGLGIVTLYDGAFELAGAGPWVLLAGTVLTTVGAVVGPRKGPGLPPA</sequence>
<keyword evidence="1" id="KW-0472">Membrane</keyword>
<dbReference type="OrthoDB" id="3556663at2"/>
<reference evidence="2 3" key="1">
    <citation type="journal article" date="2012" name="Stand. Genomic Sci.">
        <title>Genome sequence of the soil bacterium Saccharomonospora azurea type strain (NA-128(T)).</title>
        <authorList>
            <person name="Klenk H.P."/>
            <person name="Held B."/>
            <person name="Lucas S."/>
            <person name="Lapidus A."/>
            <person name="Copeland A."/>
            <person name="Hammon N."/>
            <person name="Pitluck S."/>
            <person name="Goodwin L.A."/>
            <person name="Han C."/>
            <person name="Tapia R."/>
            <person name="Brambilla E.M."/>
            <person name="Potter G."/>
            <person name="Land M."/>
            <person name="Ivanova N."/>
            <person name="Rohde M."/>
            <person name="Goker M."/>
            <person name="Detter J.C."/>
            <person name="Kyrpides N.C."/>
            <person name="Woyke T."/>
        </authorList>
    </citation>
    <scope>NUCLEOTIDE SEQUENCE [LARGE SCALE GENOMIC DNA]</scope>
    <source>
        <strain evidence="2 3">NA-128</strain>
    </source>
</reference>
<feature type="transmembrane region" description="Helical" evidence="1">
    <location>
        <begin position="147"/>
        <end position="168"/>
    </location>
</feature>
<protein>
    <submittedName>
        <fullName evidence="2">Uncharacterized protein</fullName>
    </submittedName>
</protein>
<evidence type="ECO:0000313" key="2">
    <source>
        <dbReference type="EMBL" id="EHY91039.1"/>
    </source>
</evidence>
<feature type="transmembrane region" description="Helical" evidence="1">
    <location>
        <begin position="120"/>
        <end position="141"/>
    </location>
</feature>
<proteinExistence type="predicted"/>
<keyword evidence="3" id="KW-1185">Reference proteome</keyword>
<gene>
    <name evidence="2" type="ORF">SacazDRAFT_04189</name>
</gene>
<keyword evidence="1" id="KW-1133">Transmembrane helix</keyword>
<evidence type="ECO:0000313" key="3">
    <source>
        <dbReference type="Proteomes" id="UP000004705"/>
    </source>
</evidence>